<comment type="caution">
    <text evidence="10">The sequence shown here is derived from an EMBL/GenBank/DDBJ whole genome shotgun (WGS) entry which is preliminary data.</text>
</comment>
<dbReference type="GO" id="GO:0005694">
    <property type="term" value="C:chromosome"/>
    <property type="evidence" value="ECO:0007669"/>
    <property type="project" value="TreeGrafter"/>
</dbReference>
<dbReference type="GO" id="GO:0005524">
    <property type="term" value="F:ATP binding"/>
    <property type="evidence" value="ECO:0007669"/>
    <property type="project" value="UniProtKB-KW"/>
</dbReference>
<keyword evidence="10" id="KW-0378">Hydrolase</keyword>
<dbReference type="GO" id="GO:0003677">
    <property type="term" value="F:DNA binding"/>
    <property type="evidence" value="ECO:0007669"/>
    <property type="project" value="UniProtKB-KW"/>
</dbReference>
<dbReference type="PROSITE" id="PS51194">
    <property type="entry name" value="HELICASE_CTER"/>
    <property type="match status" value="1"/>
</dbReference>
<dbReference type="OrthoDB" id="9763310at2"/>
<dbReference type="EC" id="5.6.2.4" evidence="7"/>
<comment type="catalytic activity">
    <reaction evidence="6">
        <text>Couples ATP hydrolysis with the unwinding of duplex DNA by translocating in the 3'-5' direction.</text>
        <dbReference type="EC" id="5.6.2.4"/>
    </reaction>
</comment>
<evidence type="ECO:0000256" key="7">
    <source>
        <dbReference type="ARBA" id="ARBA00034808"/>
    </source>
</evidence>
<accession>A0A507ZMP2</accession>
<dbReference type="GO" id="GO:0006310">
    <property type="term" value="P:DNA recombination"/>
    <property type="evidence" value="ECO:0007669"/>
    <property type="project" value="TreeGrafter"/>
</dbReference>
<dbReference type="CDD" id="cd17920">
    <property type="entry name" value="DEXHc_RecQ"/>
    <property type="match status" value="1"/>
</dbReference>
<evidence type="ECO:0000256" key="5">
    <source>
        <dbReference type="ARBA" id="ARBA00023235"/>
    </source>
</evidence>
<dbReference type="InterPro" id="IPR027417">
    <property type="entry name" value="P-loop_NTPase"/>
</dbReference>
<proteinExistence type="inferred from homology"/>
<dbReference type="Pfam" id="PF00271">
    <property type="entry name" value="Helicase_C"/>
    <property type="match status" value="1"/>
</dbReference>
<evidence type="ECO:0000259" key="8">
    <source>
        <dbReference type="PROSITE" id="PS51192"/>
    </source>
</evidence>
<dbReference type="Pfam" id="PF00270">
    <property type="entry name" value="DEAD"/>
    <property type="match status" value="1"/>
</dbReference>
<evidence type="ECO:0000256" key="3">
    <source>
        <dbReference type="ARBA" id="ARBA00022840"/>
    </source>
</evidence>
<evidence type="ECO:0000313" key="11">
    <source>
        <dbReference type="Proteomes" id="UP000317169"/>
    </source>
</evidence>
<keyword evidence="4" id="KW-0238">DNA-binding</keyword>
<dbReference type="Proteomes" id="UP000317169">
    <property type="component" value="Unassembled WGS sequence"/>
</dbReference>
<organism evidence="10 11">
    <name type="scientific">Haloflavibacter putidus</name>
    <dbReference type="NCBI Taxonomy" id="2576776"/>
    <lineage>
        <taxon>Bacteria</taxon>
        <taxon>Pseudomonadati</taxon>
        <taxon>Bacteroidota</taxon>
        <taxon>Flavobacteriia</taxon>
        <taxon>Flavobacteriales</taxon>
        <taxon>Flavobacteriaceae</taxon>
        <taxon>Haloflavibacter</taxon>
    </lineage>
</organism>
<keyword evidence="11" id="KW-1185">Reference proteome</keyword>
<dbReference type="EMBL" id="VIAR01000005">
    <property type="protein sequence ID" value="TQD38986.1"/>
    <property type="molecule type" value="Genomic_DNA"/>
</dbReference>
<keyword evidence="3" id="KW-0067">ATP-binding</keyword>
<name>A0A507ZMP2_9FLAO</name>
<gene>
    <name evidence="10" type="ORF">FKR84_06185</name>
</gene>
<keyword evidence="5" id="KW-0413">Isomerase</keyword>
<evidence type="ECO:0000259" key="9">
    <source>
        <dbReference type="PROSITE" id="PS51194"/>
    </source>
</evidence>
<dbReference type="RefSeq" id="WP_141421434.1">
    <property type="nucleotide sequence ID" value="NZ_VIAR01000005.1"/>
</dbReference>
<protein>
    <recommendedName>
        <fullName evidence="7">DNA 3'-5' helicase</fullName>
        <ecNumber evidence="7">5.6.2.4</ecNumber>
    </recommendedName>
</protein>
<evidence type="ECO:0000256" key="6">
    <source>
        <dbReference type="ARBA" id="ARBA00034617"/>
    </source>
</evidence>
<dbReference type="PANTHER" id="PTHR13710">
    <property type="entry name" value="DNA HELICASE RECQ FAMILY MEMBER"/>
    <property type="match status" value="1"/>
</dbReference>
<dbReference type="GO" id="GO:0006281">
    <property type="term" value="P:DNA repair"/>
    <property type="evidence" value="ECO:0007669"/>
    <property type="project" value="TreeGrafter"/>
</dbReference>
<evidence type="ECO:0000256" key="1">
    <source>
        <dbReference type="ARBA" id="ARBA00005446"/>
    </source>
</evidence>
<dbReference type="InterPro" id="IPR011545">
    <property type="entry name" value="DEAD/DEAH_box_helicase_dom"/>
</dbReference>
<feature type="domain" description="Helicase C-terminal" evidence="9">
    <location>
        <begin position="887"/>
        <end position="1034"/>
    </location>
</feature>
<dbReference type="GO" id="GO:0009378">
    <property type="term" value="F:four-way junction helicase activity"/>
    <property type="evidence" value="ECO:0007669"/>
    <property type="project" value="TreeGrafter"/>
</dbReference>
<dbReference type="InterPro" id="IPR014001">
    <property type="entry name" value="Helicase_ATP-bd"/>
</dbReference>
<dbReference type="Gene3D" id="3.40.50.300">
    <property type="entry name" value="P-loop containing nucleotide triphosphate hydrolases"/>
    <property type="match status" value="2"/>
</dbReference>
<dbReference type="SUPFAM" id="SSF52540">
    <property type="entry name" value="P-loop containing nucleoside triphosphate hydrolases"/>
    <property type="match status" value="1"/>
</dbReference>
<evidence type="ECO:0000313" key="10">
    <source>
        <dbReference type="EMBL" id="TQD38986.1"/>
    </source>
</evidence>
<feature type="domain" description="Helicase ATP-binding" evidence="8">
    <location>
        <begin position="591"/>
        <end position="753"/>
    </location>
</feature>
<comment type="similarity">
    <text evidence="1">Belongs to the helicase family. RecQ subfamily.</text>
</comment>
<evidence type="ECO:0000256" key="2">
    <source>
        <dbReference type="ARBA" id="ARBA00022741"/>
    </source>
</evidence>
<dbReference type="SMART" id="SM00487">
    <property type="entry name" value="DEXDc"/>
    <property type="match status" value="1"/>
</dbReference>
<keyword evidence="10" id="KW-0347">Helicase</keyword>
<evidence type="ECO:0000256" key="4">
    <source>
        <dbReference type="ARBA" id="ARBA00023125"/>
    </source>
</evidence>
<keyword evidence="2" id="KW-0547">Nucleotide-binding</keyword>
<dbReference type="GO" id="GO:0043138">
    <property type="term" value="F:3'-5' DNA helicase activity"/>
    <property type="evidence" value="ECO:0007669"/>
    <property type="project" value="UniProtKB-EC"/>
</dbReference>
<dbReference type="PANTHER" id="PTHR13710:SF105">
    <property type="entry name" value="ATP-DEPENDENT DNA HELICASE Q1"/>
    <property type="match status" value="1"/>
</dbReference>
<reference evidence="10 11" key="1">
    <citation type="submission" date="2019-06" db="EMBL/GenBank/DDBJ databases">
        <title>Flavibacter putida gen. nov., sp. nov., a novel marine bacterium of the family Flavobacteriaceae isolated from coastal seawater.</title>
        <authorList>
            <person name="Feng X."/>
        </authorList>
    </citation>
    <scope>NUCLEOTIDE SEQUENCE [LARGE SCALE GENOMIC DNA]</scope>
    <source>
        <strain evidence="10 11">PLHSN227</strain>
    </source>
</reference>
<dbReference type="InterPro" id="IPR001650">
    <property type="entry name" value="Helicase_C-like"/>
</dbReference>
<dbReference type="GO" id="GO:0005737">
    <property type="term" value="C:cytoplasm"/>
    <property type="evidence" value="ECO:0007669"/>
    <property type="project" value="TreeGrafter"/>
</dbReference>
<dbReference type="PROSITE" id="PS51192">
    <property type="entry name" value="HELICASE_ATP_BIND_1"/>
    <property type="match status" value="1"/>
</dbReference>
<sequence length="1495" mass="173010">MLTYQKNVLALENPSFDAIRQLAVAELAEFNSAETDEFYIGLNRGLALLDTHQHLCQYLRSFGNMHKAKLLDAFKNIPNEAFETPFHIIDWGCGQALGTINLFDFLKESNNLKNISSVTLVEPSKMALSRAELHVKTYLDQSIPIKTHNQFFENINADDIETENNYPVIHIFSNILDVAQIDLKHLTYIIDGSIVSNNYLVAVGPLNPNNKRIDSFFRYFNLDLLQELYAEENYQFGNNWTYKAKIYKLEANVEGHLIPIEYYPTVQFAAAYELDCIRNSRRKSKEQYNNQLSHFEVAAPFDLGASVYEDVEPILAVLNNIITRGLPTRSSLFIEEAFQNAFGNTIKEIKYGEISFNPINEYDFEELNSIFKSYLDKNDWKNQTLLEELQVLLSPLAIARFQKVLVEALITDHLSLEVKEWNILVEEKDVPFATLAIKDFQQLFESLSSLSLKYDKLKLPKINLTIIGDRLFQDSKLHLNQKVYTGINSKISSITFDLVVTQSTLTTVNESIEAFSEFKCRNNCYFNIKTIQKLRESRNIYTSSLIKYKDVVFKDNHGNYQTAIENERHLTYFLQLLFRKESFRSGQLPILDRALKNLPVIGLLPTGGGKSLTYQIAALLQPGVTLIIDPLKSLMKDQYDGLINAGIDCAAYINSSLSSEEKEAAELQLESSELLFIFLSPERLAIASFRERLKHMHDYNVYFSYAVIDEVHCVSEWGHDFRFSYLHLGRNLYNYVRAKENEISLFGLTATASFDVLADVERELSGNGAFTLDSEVIVRYENTNRLELQYKIERIPISFEEDDTFDKKKLLPENLPRAVKINSSKWKIYDAKSEFLEEYLQRVPDFINELQEPQNIEYIKESFVERQNNEEGSDLDLKVEMPTDYFETNEVFKQAGIVFCPHVNNSGISVNKNTSKLREELIPQVASFSGQDDDALATESLELFRDNKSPLMVATKAFGMGIDKPNVRFTINLNYSSSLESFVQEAGRSGRDRKMALATIFVTDYEIAQFTNLEKKGFPLGLLRDKWFYKDDLIQILEEYNIDYTEDDIFVASPQSDVVKLFCPRNNKMFAFRECNEDCPVFNKCTLKYASDEARRWQSKNELIAKLSEENIEISERNFRYLNADYDTTLYFFDQSFKGDYVEKMYMHRLLNKENVVVAHKKNEEKSEGFLTPLVNALPGDAVTIYVPYTEKEYADLAKAIYRMCCIGLIEDFTQNFVIKQFRIIAKRMKPGGYLEGLKIFLLRYYTMNRAEQEVLKAKTHKLKVDDLNPITEEIYKCLWYLTSFIYDKISVKRKRAIDDMRTFCVEGLSKETNWIKSNERLKDFIYYYFNSKYAKEDYVADNGEEFSLVKDTNGGKESSIQILKKYLRVIDDDIVGVGTPLDNVKHLNGAVRLISRSLTDSNPSLSLLESFCLIYLGIKKNKTIESRFITSYVNGMKGFMKRSESSKSFWYLFDEFNEYIKLYMSKDDYNTLRQETKVIIHAQQLEIITNKYIQ</sequence>
<dbReference type="SMART" id="SM00490">
    <property type="entry name" value="HELICc"/>
    <property type="match status" value="1"/>
</dbReference>